<dbReference type="Proteomes" id="UP001596022">
    <property type="component" value="Unassembled WGS sequence"/>
</dbReference>
<dbReference type="Pfam" id="PF09648">
    <property type="entry name" value="YycI"/>
    <property type="match status" value="1"/>
</dbReference>
<protein>
    <submittedName>
        <fullName evidence="2">Two-component system regulatory protein YycI</fullName>
    </submittedName>
</protein>
<dbReference type="InterPro" id="IPR018604">
    <property type="entry name" value="YycI-like"/>
</dbReference>
<evidence type="ECO:0000259" key="1">
    <source>
        <dbReference type="Pfam" id="PF09648"/>
    </source>
</evidence>
<keyword evidence="3" id="KW-1185">Reference proteome</keyword>
<sequence length="283" mass="32038">MNWGKTKTIFIICFLLLDVFLSYQLYERQMNNEKQLGETGTSEVVNLGNIPQPTAPTVDQDVYTLNGSYLNFEKDDDAKEKLKAIVGTKKSSNISLQTDAGGMVLHASFKKPIDVPANKNERQDFLAAYVYNGQDYKYWSFDKTKGVMRFIQQFKGNTVFSVDNGHLNTLDLTVKNGKITGYVQTYFDAEQEEKVKISIKYEEALKSLFDNNLLFTSEVKEIEDGELGYFNITSNSDANSRLLYVPAWYIKVKSDSGEKEFFIKVDTGQVIQPTSNDDTDGGE</sequence>
<dbReference type="RefSeq" id="WP_376846768.1">
    <property type="nucleotide sequence ID" value="NZ_JBHSFW010000011.1"/>
</dbReference>
<accession>A0ABV9GN86</accession>
<comment type="caution">
    <text evidence="2">The sequence shown here is derived from an EMBL/GenBank/DDBJ whole genome shotgun (WGS) entry which is preliminary data.</text>
</comment>
<reference evidence="3" key="1">
    <citation type="journal article" date="2019" name="Int. J. Syst. Evol. Microbiol.">
        <title>The Global Catalogue of Microorganisms (GCM) 10K type strain sequencing project: providing services to taxonomists for standard genome sequencing and annotation.</title>
        <authorList>
            <consortium name="The Broad Institute Genomics Platform"/>
            <consortium name="The Broad Institute Genome Sequencing Center for Infectious Disease"/>
            <person name="Wu L."/>
            <person name="Ma J."/>
        </authorList>
    </citation>
    <scope>NUCLEOTIDE SEQUENCE [LARGE SCALE GENOMIC DNA]</scope>
    <source>
        <strain evidence="3">CGMCC 1.16306</strain>
    </source>
</reference>
<gene>
    <name evidence="2" type="ORF">ACFO4N_13205</name>
</gene>
<name>A0ABV9GN86_9BACL</name>
<evidence type="ECO:0000313" key="3">
    <source>
        <dbReference type="Proteomes" id="UP001596022"/>
    </source>
</evidence>
<organism evidence="2 3">
    <name type="scientific">Camelliibacillus cellulosilyticus</name>
    <dbReference type="NCBI Taxonomy" id="2174486"/>
    <lineage>
        <taxon>Bacteria</taxon>
        <taxon>Bacillati</taxon>
        <taxon>Bacillota</taxon>
        <taxon>Bacilli</taxon>
        <taxon>Bacillales</taxon>
        <taxon>Sporolactobacillaceae</taxon>
        <taxon>Camelliibacillus</taxon>
    </lineage>
</organism>
<dbReference type="Gene3D" id="3.30.310.160">
    <property type="entry name" value="YycH protein, domain 2"/>
    <property type="match status" value="1"/>
</dbReference>
<dbReference type="InterPro" id="IPR042274">
    <property type="entry name" value="YycH/YycI_2"/>
</dbReference>
<evidence type="ECO:0000313" key="2">
    <source>
        <dbReference type="EMBL" id="MFC4619673.1"/>
    </source>
</evidence>
<proteinExistence type="predicted"/>
<feature type="domain" description="Regulatory protein YycH-like" evidence="1">
    <location>
        <begin position="59"/>
        <end position="262"/>
    </location>
</feature>
<dbReference type="EMBL" id="JBHSFW010000011">
    <property type="protein sequence ID" value="MFC4619673.1"/>
    <property type="molecule type" value="Genomic_DNA"/>
</dbReference>